<dbReference type="EMBL" id="JXTI01000056">
    <property type="protein sequence ID" value="KWX13766.1"/>
    <property type="molecule type" value="Genomic_DNA"/>
</dbReference>
<name>A0A132NUL5_GIAIN</name>
<organism evidence="1 2">
    <name type="scientific">Giardia duodenalis assemblage B</name>
    <dbReference type="NCBI Taxonomy" id="1394984"/>
    <lineage>
        <taxon>Eukaryota</taxon>
        <taxon>Metamonada</taxon>
        <taxon>Diplomonadida</taxon>
        <taxon>Hexamitidae</taxon>
        <taxon>Giardiinae</taxon>
        <taxon>Giardia</taxon>
    </lineage>
</organism>
<dbReference type="Proteomes" id="UP000070089">
    <property type="component" value="Unassembled WGS sequence"/>
</dbReference>
<protein>
    <submittedName>
        <fullName evidence="1">Uncharacterized protein</fullName>
    </submittedName>
</protein>
<dbReference type="VEuPathDB" id="GiardiaDB:QR46_2217"/>
<accession>A0A132NUL5</accession>
<gene>
    <name evidence="1" type="ORF">QR46_2217</name>
</gene>
<proteinExistence type="predicted"/>
<dbReference type="AlphaFoldDB" id="A0A132NUL5"/>
<evidence type="ECO:0000313" key="1">
    <source>
        <dbReference type="EMBL" id="KWX13766.1"/>
    </source>
</evidence>
<evidence type="ECO:0000313" key="2">
    <source>
        <dbReference type="Proteomes" id="UP000070089"/>
    </source>
</evidence>
<comment type="caution">
    <text evidence="1">The sequence shown here is derived from an EMBL/GenBank/DDBJ whole genome shotgun (WGS) entry which is preliminary data.</text>
</comment>
<sequence length="258" mass="29303">MRKAKGECTHQCAMAVAAVSLVLKRATTASDNVHQDLLDDTAIIYYNAVQTVMNIDNYSLNMDYEKELFRLREELRSELRGLLEALTSEYLQHKNVLELLSKRLEDGRTHSNLQENMCAAEVSQAPPTLMSLLPGDLQPSPLSISQPDCQTVAAATDSIIKELMLQYSSSLPLDLDSLPSLFDTFVRLTSYHDTTRLELSQILQLLRYKVNNIDNLRLAFELLATNMDESPFRLKDLVQPDSARRVKIPTALHLWDWH</sequence>
<reference evidence="1 2" key="1">
    <citation type="journal article" date="2015" name="Mol. Biochem. Parasitol.">
        <title>Identification of polymorphic genes for use in assemblage B genotyping assays through comparative genomics of multiple assemblage B Giardia duodenalis isolates.</title>
        <authorList>
            <person name="Wielinga C."/>
            <person name="Thompson R.C."/>
            <person name="Monis P."/>
            <person name="Ryan U."/>
        </authorList>
    </citation>
    <scope>NUCLEOTIDE SEQUENCE [LARGE SCALE GENOMIC DNA]</scope>
    <source>
        <strain evidence="1 2">BAH15c1</strain>
    </source>
</reference>